<feature type="compositionally biased region" description="Basic and acidic residues" evidence="1">
    <location>
        <begin position="600"/>
        <end position="613"/>
    </location>
</feature>
<dbReference type="SMART" id="SM00710">
    <property type="entry name" value="PbH1"/>
    <property type="match status" value="8"/>
</dbReference>
<accession>A0A7X3SP08</accession>
<evidence type="ECO:0000259" key="2">
    <source>
        <dbReference type="Pfam" id="PF13229"/>
    </source>
</evidence>
<gene>
    <name evidence="3" type="ORF">GR328_09900</name>
</gene>
<sequence>MALNRLADDGLTHDMLGALLLQASLADLSAGQSAADRTELGVTLHHLASGQRMPEYRAAAFIEVGYAYSKIGVSDRALRYAALALEAAKSIPGPGEQSGAYNAVSRLAANLGSTGFALADRAVGLIPRPRDRAHARQDLALAKLRGSPWQKASKEQLSAEARKRLTAGDISGSLQLALALPGSDEQEKLLNELLSGGIERQDYEAAVAVAQSFYSGSDQQKALASIVRALASKGVPLQSAAVLQSMQEGSAKIAAQLAIGSELARAGYGKMAEQLFGQALQSAEKSDKAAQVVIWPEVVRAMTRAERFDEALRYAKRLEPSAETSSALGDLAKRLADSNRIAEAYDLLPRIEQQEDRSHALSGIGRAKAQSGDSAGALQISNDLTDPEDVGRVLSAVVESHSQSGRFTEAVALAARIRDADYQVEAWVDIARLARKKNEETTSEHAYSEAIRIAEAQQNRDRDKAYYKIVKSLSDLGDRARAIELKQRIIDDEVRTRADQALAKAAAKQAVEQKKRSSLPDPVRERSFSTALRDEDKQDIALELVGLPNGVILASDLIRTIRDDRARGAAFRRLAEAQMAALSASVADNPGELDDNAESITRDPAEEGELGRERRTRKGLVVASVENEAETVSRRPISQSFLRASDVRATVPWPSGAVVGVTFANYNLYVSKFLDEGPSGDTRIEQAVRYQGTPAPRIIVVQSGVTTLGMLARQLRGTQDQDLIALEADVLILRAPVFVAPGARLILSRLDVPSYRLSAGAGAFIASAGELQAVDAEIVGYDEESGQPAWSDTSRVHNFRPFLLSWGDGRMDVAGSLLTALGYENSKSFGLSYSSGPIRIAQIRDQARATGHVVDNVFRNLHFGFYSYEAESIHIVGNEYVDNVVYGLDPHDRTGKLTIALNTTYGTMSKHGIIISREVDDSTIAGNLSFDNVGSGIMLDRDSSNNIVHANSAFDNGQDGITLFESSCNLISNNSLMANKRDGLKVRNSFDIGAYDNRIEANGAAGVSAYVANLLETKSGETRDFKMDPYDAVTSISLRRNLISSNGSGISAQGASGLAMFSNKFVKQSRRLFGGDLRGLEGPVLQSSRASTLIASTCRPARPVVACRLREQGYFEGSAEVHIFDPQASTDCTSSDGSVQQRAFSSTSQGT</sequence>
<proteinExistence type="predicted"/>
<dbReference type="NCBIfam" id="TIGR03804">
    <property type="entry name" value="para_beta_helix"/>
    <property type="match status" value="1"/>
</dbReference>
<dbReference type="Proteomes" id="UP000436483">
    <property type="component" value="Unassembled WGS sequence"/>
</dbReference>
<dbReference type="Gene3D" id="2.160.20.10">
    <property type="entry name" value="Single-stranded right-handed beta-helix, Pectin lyase-like"/>
    <property type="match status" value="1"/>
</dbReference>
<feature type="region of interest" description="Disordered" evidence="1">
    <location>
        <begin position="1132"/>
        <end position="1151"/>
    </location>
</feature>
<evidence type="ECO:0000313" key="4">
    <source>
        <dbReference type="Proteomes" id="UP000436483"/>
    </source>
</evidence>
<dbReference type="InterPro" id="IPR022441">
    <property type="entry name" value="Para_beta_helix_rpt-2"/>
</dbReference>
<dbReference type="Pfam" id="PF13229">
    <property type="entry name" value="Beta_helix"/>
    <property type="match status" value="1"/>
</dbReference>
<evidence type="ECO:0000313" key="3">
    <source>
        <dbReference type="EMBL" id="MXQ11763.1"/>
    </source>
</evidence>
<keyword evidence="4" id="KW-1185">Reference proteome</keyword>
<dbReference type="Gene3D" id="1.25.40.10">
    <property type="entry name" value="Tetratricopeptide repeat domain"/>
    <property type="match status" value="3"/>
</dbReference>
<organism evidence="3 4">
    <name type="scientific">Microvirga makkahensis</name>
    <dbReference type="NCBI Taxonomy" id="1128670"/>
    <lineage>
        <taxon>Bacteria</taxon>
        <taxon>Pseudomonadati</taxon>
        <taxon>Pseudomonadota</taxon>
        <taxon>Alphaproteobacteria</taxon>
        <taxon>Hyphomicrobiales</taxon>
        <taxon>Methylobacteriaceae</taxon>
        <taxon>Microvirga</taxon>
    </lineage>
</organism>
<dbReference type="RefSeq" id="WP_160884337.1">
    <property type="nucleotide sequence ID" value="NZ_WURB01000005.1"/>
</dbReference>
<feature type="domain" description="Right handed beta helix" evidence="2">
    <location>
        <begin position="895"/>
        <end position="1010"/>
    </location>
</feature>
<dbReference type="OrthoDB" id="6189730at2"/>
<dbReference type="SUPFAM" id="SSF51126">
    <property type="entry name" value="Pectin lyase-like"/>
    <property type="match status" value="1"/>
</dbReference>
<reference evidence="3 4" key="1">
    <citation type="submission" date="2019-12" db="EMBL/GenBank/DDBJ databases">
        <authorList>
            <person name="Yuan C.-G."/>
        </authorList>
    </citation>
    <scope>NUCLEOTIDE SEQUENCE [LARGE SCALE GENOMIC DNA]</scope>
    <source>
        <strain evidence="3 4">KCTC 23863</strain>
    </source>
</reference>
<dbReference type="InterPro" id="IPR011050">
    <property type="entry name" value="Pectin_lyase_fold/virulence"/>
</dbReference>
<dbReference type="AlphaFoldDB" id="A0A7X3SP08"/>
<feature type="region of interest" description="Disordered" evidence="1">
    <location>
        <begin position="588"/>
        <end position="614"/>
    </location>
</feature>
<dbReference type="InterPro" id="IPR006626">
    <property type="entry name" value="PbH1"/>
</dbReference>
<protein>
    <recommendedName>
        <fullName evidence="2">Right handed beta helix domain-containing protein</fullName>
    </recommendedName>
</protein>
<feature type="region of interest" description="Disordered" evidence="1">
    <location>
        <begin position="358"/>
        <end position="383"/>
    </location>
</feature>
<dbReference type="InterPro" id="IPR011990">
    <property type="entry name" value="TPR-like_helical_dom_sf"/>
</dbReference>
<comment type="caution">
    <text evidence="3">The sequence shown here is derived from an EMBL/GenBank/DDBJ whole genome shotgun (WGS) entry which is preliminary data.</text>
</comment>
<dbReference type="InterPro" id="IPR012334">
    <property type="entry name" value="Pectin_lyas_fold"/>
</dbReference>
<name>A0A7X3SP08_9HYPH</name>
<dbReference type="EMBL" id="WURB01000005">
    <property type="protein sequence ID" value="MXQ11763.1"/>
    <property type="molecule type" value="Genomic_DNA"/>
</dbReference>
<dbReference type="InterPro" id="IPR039448">
    <property type="entry name" value="Beta_helix"/>
</dbReference>
<reference evidence="3 4" key="2">
    <citation type="submission" date="2020-01" db="EMBL/GenBank/DDBJ databases">
        <title>Microvirga sp. nov., an arsenate reduction bacterium isolated from Tibet hotspring sediments.</title>
        <authorList>
            <person name="Xian W.-D."/>
            <person name="Li W.-J."/>
        </authorList>
    </citation>
    <scope>NUCLEOTIDE SEQUENCE [LARGE SCALE GENOMIC DNA]</scope>
    <source>
        <strain evidence="3 4">KCTC 23863</strain>
    </source>
</reference>
<evidence type="ECO:0000256" key="1">
    <source>
        <dbReference type="SAM" id="MobiDB-lite"/>
    </source>
</evidence>